<keyword evidence="2" id="KW-1185">Reference proteome</keyword>
<evidence type="ECO:0000313" key="1">
    <source>
        <dbReference type="EMBL" id="KAB0336933.1"/>
    </source>
</evidence>
<proteinExistence type="predicted"/>
<name>A0A5N3UJ10_MUNMU</name>
<evidence type="ECO:0000313" key="2">
    <source>
        <dbReference type="Proteomes" id="UP000326458"/>
    </source>
</evidence>
<dbReference type="PANTHER" id="PTHR47027:SF8">
    <property type="entry name" value="RIBONUCLEASE H"/>
    <property type="match status" value="1"/>
</dbReference>
<organism evidence="1 2">
    <name type="scientific">Muntiacus muntjak</name>
    <name type="common">Barking deer</name>
    <name type="synonym">Indian muntjac</name>
    <dbReference type="NCBI Taxonomy" id="9888"/>
    <lineage>
        <taxon>Eukaryota</taxon>
        <taxon>Metazoa</taxon>
        <taxon>Chordata</taxon>
        <taxon>Craniata</taxon>
        <taxon>Vertebrata</taxon>
        <taxon>Euteleostomi</taxon>
        <taxon>Mammalia</taxon>
        <taxon>Eutheria</taxon>
        <taxon>Laurasiatheria</taxon>
        <taxon>Artiodactyla</taxon>
        <taxon>Ruminantia</taxon>
        <taxon>Pecora</taxon>
        <taxon>Cervidae</taxon>
        <taxon>Muntiacinae</taxon>
        <taxon>Muntiacus</taxon>
    </lineage>
</organism>
<accession>A0A5N3UJ10</accession>
<gene>
    <name evidence="1" type="ORF">FD754_025460</name>
</gene>
<protein>
    <recommendedName>
        <fullName evidence="3">Reverse transcriptase domain-containing protein</fullName>
    </recommendedName>
</protein>
<dbReference type="PANTHER" id="PTHR47027">
    <property type="entry name" value="REVERSE TRANSCRIPTASE DOMAIN-CONTAINING PROTEIN"/>
    <property type="match status" value="1"/>
</dbReference>
<evidence type="ECO:0008006" key="3">
    <source>
        <dbReference type="Google" id="ProtNLM"/>
    </source>
</evidence>
<dbReference type="Proteomes" id="UP000326458">
    <property type="component" value="Unassembled WGS sequence"/>
</dbReference>
<reference evidence="1 2" key="1">
    <citation type="submission" date="2019-06" db="EMBL/GenBank/DDBJ databases">
        <title>Discovery of a novel chromosome fission-fusion reversal in muntjac.</title>
        <authorList>
            <person name="Mudd A.B."/>
            <person name="Bredeson J.V."/>
            <person name="Baum R."/>
            <person name="Hockemeyer D."/>
            <person name="Rokhsar D.S."/>
        </authorList>
    </citation>
    <scope>NUCLEOTIDE SEQUENCE [LARGE SCALE GENOMIC DNA]</scope>
    <source>
        <strain evidence="1">UTSW_UCB_Mm</strain>
        <tissue evidence="1">Fibroblast cell line</tissue>
    </source>
</reference>
<comment type="caution">
    <text evidence="1">The sequence shown here is derived from an EMBL/GenBank/DDBJ whole genome shotgun (WGS) entry which is preliminary data.</text>
</comment>
<dbReference type="AlphaFoldDB" id="A0A5N3UJ10"/>
<sequence>MKCQLVRKQQKWTWNNRLVPNRKRSTSRLYIKTKIMASGPITSWQIDVVTVADFIFWGSKITSDGDCSHEIKRHLLLGRKVMTNLDSILKSKDITLPTKVCLVKAMVFPVVMYGCESWTIKKAERRRIDAFELWCWRTLLRVPWTARRSNQSILKEVSPGCSLEGLMLKLKLQYLGHLM</sequence>
<dbReference type="EMBL" id="VCEA01014374">
    <property type="protein sequence ID" value="KAB0336933.1"/>
    <property type="molecule type" value="Genomic_DNA"/>
</dbReference>